<dbReference type="EMBL" id="CP061839">
    <property type="protein sequence ID" value="QOW61538.1"/>
    <property type="molecule type" value="Genomic_DNA"/>
</dbReference>
<dbReference type="PANTHER" id="PTHR45136">
    <property type="entry name" value="ABC TRANSPORTER DOMAIN-CONTAINING PROTEIN"/>
    <property type="match status" value="1"/>
</dbReference>
<dbReference type="RefSeq" id="WP_194077042.1">
    <property type="nucleotide sequence ID" value="NZ_CP061839.1"/>
</dbReference>
<evidence type="ECO:0000313" key="4">
    <source>
        <dbReference type="EMBL" id="QOW61538.1"/>
    </source>
</evidence>
<keyword evidence="1" id="KW-0813">Transport</keyword>
<evidence type="ECO:0000256" key="2">
    <source>
        <dbReference type="ARBA" id="ARBA00022737"/>
    </source>
</evidence>
<dbReference type="Gene3D" id="3.40.50.300">
    <property type="entry name" value="P-loop containing nucleotide triphosphate hydrolases"/>
    <property type="match status" value="1"/>
</dbReference>
<keyword evidence="3" id="KW-0325">Glycoprotein</keyword>
<sequence length="101" mass="11615">MPEAGAVAESVPYIDEPFTSLDTKTEKECLDFLCNEIRDKNVFVISHKFNVLKALTKRCIVMKNGTIIEEGTHEDLEQKQGLYYELLTNFNMQRKDITIEA</sequence>
<name>A0A7S6WQM6_9SPIR</name>
<dbReference type="SUPFAM" id="SSF52540">
    <property type="entry name" value="P-loop containing nucleoside triphosphate hydrolases"/>
    <property type="match status" value="1"/>
</dbReference>
<evidence type="ECO:0000256" key="3">
    <source>
        <dbReference type="ARBA" id="ARBA00023180"/>
    </source>
</evidence>
<proteinExistence type="predicted"/>
<evidence type="ECO:0000256" key="1">
    <source>
        <dbReference type="ARBA" id="ARBA00022448"/>
    </source>
</evidence>
<gene>
    <name evidence="4" type="ORF">IFE08_03895</name>
</gene>
<reference evidence="4 5" key="1">
    <citation type="submission" date="2020-09" db="EMBL/GenBank/DDBJ databases">
        <title>Characterization of Treponema spp. from bovine digital dermatitis in Korea.</title>
        <authorList>
            <person name="Espiritu H.M."/>
            <person name="Cho Y.I."/>
            <person name="Mamuad L."/>
        </authorList>
    </citation>
    <scope>NUCLEOTIDE SEQUENCE [LARGE SCALE GENOMIC DNA]</scope>
    <source>
        <strain evidence="4 5">KS1</strain>
    </source>
</reference>
<dbReference type="Proteomes" id="UP000593915">
    <property type="component" value="Chromosome"/>
</dbReference>
<dbReference type="PANTHER" id="PTHR45136:SF2">
    <property type="entry name" value="ABC TRANSPORTER DOMAIN-CONTAINING PROTEIN"/>
    <property type="match status" value="1"/>
</dbReference>
<accession>A0A7S6WQM6</accession>
<keyword evidence="2" id="KW-0677">Repeat</keyword>
<dbReference type="AlphaFoldDB" id="A0A7S6WQM6"/>
<protein>
    <submittedName>
        <fullName evidence="4">Uncharacterized protein</fullName>
    </submittedName>
</protein>
<dbReference type="InterPro" id="IPR027417">
    <property type="entry name" value="P-loop_NTPase"/>
</dbReference>
<organism evidence="4 5">
    <name type="scientific">Treponema pedis</name>
    <dbReference type="NCBI Taxonomy" id="409322"/>
    <lineage>
        <taxon>Bacteria</taxon>
        <taxon>Pseudomonadati</taxon>
        <taxon>Spirochaetota</taxon>
        <taxon>Spirochaetia</taxon>
        <taxon>Spirochaetales</taxon>
        <taxon>Treponemataceae</taxon>
        <taxon>Treponema</taxon>
    </lineage>
</organism>
<evidence type="ECO:0000313" key="5">
    <source>
        <dbReference type="Proteomes" id="UP000593915"/>
    </source>
</evidence>